<dbReference type="AlphaFoldDB" id="U6L203"/>
<dbReference type="VEuPathDB" id="ToxoDB:ETH2_1439800"/>
<dbReference type="OrthoDB" id="359169at2759"/>
<sequence length="230" mass="25524">MANLLLSIAARGAGLGASAFTGAFSSFFSNISGSCFGSLKDCCVCPHPTECGCIGAVSYFLGCQDHRKFNLIVEVHELDRLQKGAPVFLQINVGRQQVLTKDIAVSGSSALVEERLFVKVRQVDKEVKMQLMKKGVLKTELIASFKVRVKQDLFDKHFPKRQWLTMTAVRGVSNVKALVSFHYMDPSLPAAQSPLLQQAILLAQQEAEAKKEPFNLVRQQKQQQQQQQQQ</sequence>
<gene>
    <name evidence="1" type="ORF">ETH_00008555</name>
</gene>
<dbReference type="OMA" id="TECGCIG"/>
<reference evidence="1" key="2">
    <citation type="submission" date="2013-10" db="EMBL/GenBank/DDBJ databases">
        <authorList>
            <person name="Aslett M."/>
        </authorList>
    </citation>
    <scope>NUCLEOTIDE SEQUENCE [LARGE SCALE GENOMIC DNA]</scope>
    <source>
        <strain evidence="1">Houghton</strain>
    </source>
</reference>
<dbReference type="GeneID" id="25250913"/>
<accession>U6L203</accession>
<reference evidence="1" key="1">
    <citation type="submission" date="2013-10" db="EMBL/GenBank/DDBJ databases">
        <title>Genomic analysis of the causative agents of coccidiosis in chickens.</title>
        <authorList>
            <person name="Reid A.J."/>
            <person name="Blake D."/>
            <person name="Billington K."/>
            <person name="Browne H."/>
            <person name="Dunn M."/>
            <person name="Hung S."/>
            <person name="Kawahara F."/>
            <person name="Miranda-Saavedra D."/>
            <person name="Mourier T."/>
            <person name="Nagra H."/>
            <person name="Otto T.D."/>
            <person name="Rawlings N."/>
            <person name="Sanchez A."/>
            <person name="Sanders M."/>
            <person name="Subramaniam C."/>
            <person name="Tay Y."/>
            <person name="Dear P."/>
            <person name="Doerig C."/>
            <person name="Gruber A."/>
            <person name="Parkinson J."/>
            <person name="Shirley M."/>
            <person name="Wan K.L."/>
            <person name="Berriman M."/>
            <person name="Tomley F."/>
            <person name="Pain A."/>
        </authorList>
    </citation>
    <scope>NUCLEOTIDE SEQUENCE [LARGE SCALE GENOMIC DNA]</scope>
    <source>
        <strain evidence="1">Houghton</strain>
    </source>
</reference>
<keyword evidence="2" id="KW-1185">Reference proteome</keyword>
<evidence type="ECO:0000313" key="2">
    <source>
        <dbReference type="Proteomes" id="UP000030747"/>
    </source>
</evidence>
<dbReference type="EMBL" id="HG675758">
    <property type="protein sequence ID" value="CDJ43228.1"/>
    <property type="molecule type" value="Genomic_DNA"/>
</dbReference>
<name>U6L203_EIMTE</name>
<evidence type="ECO:0000313" key="1">
    <source>
        <dbReference type="EMBL" id="CDJ43228.1"/>
    </source>
</evidence>
<organism evidence="1 2">
    <name type="scientific">Eimeria tenella</name>
    <name type="common">Coccidian parasite</name>
    <dbReference type="NCBI Taxonomy" id="5802"/>
    <lineage>
        <taxon>Eukaryota</taxon>
        <taxon>Sar</taxon>
        <taxon>Alveolata</taxon>
        <taxon>Apicomplexa</taxon>
        <taxon>Conoidasida</taxon>
        <taxon>Coccidia</taxon>
        <taxon>Eucoccidiorida</taxon>
        <taxon>Eimeriorina</taxon>
        <taxon>Eimeriidae</taxon>
        <taxon>Eimeria</taxon>
    </lineage>
</organism>
<dbReference type="RefSeq" id="XP_013233978.1">
    <property type="nucleotide sequence ID" value="XM_013378524.1"/>
</dbReference>
<dbReference type="VEuPathDB" id="ToxoDB:ETH_00008555"/>
<proteinExistence type="predicted"/>
<protein>
    <submittedName>
        <fullName evidence="1">Uncharacterized protein</fullName>
    </submittedName>
</protein>
<dbReference type="Proteomes" id="UP000030747">
    <property type="component" value="Unassembled WGS sequence"/>
</dbReference>